<dbReference type="EMBL" id="CP041372">
    <property type="protein sequence ID" value="QKS70303.1"/>
    <property type="molecule type" value="Genomic_DNA"/>
</dbReference>
<dbReference type="CDD" id="cd05466">
    <property type="entry name" value="PBP2_LTTR_substrate"/>
    <property type="match status" value="1"/>
</dbReference>
<proteinExistence type="inferred from homology"/>
<keyword evidence="7" id="KW-1185">Reference proteome</keyword>
<dbReference type="InterPro" id="IPR000847">
    <property type="entry name" value="LysR_HTH_N"/>
</dbReference>
<feature type="domain" description="HTH lysR-type" evidence="5">
    <location>
        <begin position="1"/>
        <end position="50"/>
    </location>
</feature>
<organism evidence="6 7">
    <name type="scientific">Paenalkalicoccus suaedae</name>
    <dbReference type="NCBI Taxonomy" id="2592382"/>
    <lineage>
        <taxon>Bacteria</taxon>
        <taxon>Bacillati</taxon>
        <taxon>Bacillota</taxon>
        <taxon>Bacilli</taxon>
        <taxon>Bacillales</taxon>
        <taxon>Bacillaceae</taxon>
        <taxon>Paenalkalicoccus</taxon>
    </lineage>
</organism>
<dbReference type="PANTHER" id="PTHR30126">
    <property type="entry name" value="HTH-TYPE TRANSCRIPTIONAL REGULATOR"/>
    <property type="match status" value="1"/>
</dbReference>
<dbReference type="Gene3D" id="3.40.190.290">
    <property type="match status" value="1"/>
</dbReference>
<evidence type="ECO:0000256" key="3">
    <source>
        <dbReference type="ARBA" id="ARBA00023125"/>
    </source>
</evidence>
<evidence type="ECO:0000256" key="2">
    <source>
        <dbReference type="ARBA" id="ARBA00023015"/>
    </source>
</evidence>
<evidence type="ECO:0000313" key="7">
    <source>
        <dbReference type="Proteomes" id="UP000318138"/>
    </source>
</evidence>
<dbReference type="Proteomes" id="UP000318138">
    <property type="component" value="Chromosome"/>
</dbReference>
<name>A0A859FAG8_9BACI</name>
<reference evidence="7" key="1">
    <citation type="submission" date="2019-07" db="EMBL/GenBank/DDBJ databases">
        <title>Bacillus alkalisoli sp. nov. isolated from saline soil.</title>
        <authorList>
            <person name="Sun J.-Q."/>
            <person name="Xu L."/>
        </authorList>
    </citation>
    <scope>NUCLEOTIDE SEQUENCE [LARGE SCALE GENOMIC DNA]</scope>
    <source>
        <strain evidence="7">M4U3P1</strain>
    </source>
</reference>
<dbReference type="InterPro" id="IPR036390">
    <property type="entry name" value="WH_DNA-bd_sf"/>
</dbReference>
<gene>
    <name evidence="6" type="ORF">FLK61_26455</name>
</gene>
<dbReference type="RefSeq" id="WP_283811885.1">
    <property type="nucleotide sequence ID" value="NZ_CP041372.2"/>
</dbReference>
<evidence type="ECO:0000313" key="6">
    <source>
        <dbReference type="EMBL" id="QKS70303.1"/>
    </source>
</evidence>
<evidence type="ECO:0000256" key="4">
    <source>
        <dbReference type="ARBA" id="ARBA00023163"/>
    </source>
</evidence>
<dbReference type="GO" id="GO:0003700">
    <property type="term" value="F:DNA-binding transcription factor activity"/>
    <property type="evidence" value="ECO:0007669"/>
    <property type="project" value="InterPro"/>
</dbReference>
<dbReference type="AlphaFoldDB" id="A0A859FAG8"/>
<protein>
    <submittedName>
        <fullName evidence="6">LysR family transcriptional regulator</fullName>
    </submittedName>
</protein>
<keyword evidence="3" id="KW-0238">DNA-binding</keyword>
<evidence type="ECO:0000259" key="5">
    <source>
        <dbReference type="PROSITE" id="PS50931"/>
    </source>
</evidence>
<evidence type="ECO:0000256" key="1">
    <source>
        <dbReference type="ARBA" id="ARBA00009437"/>
    </source>
</evidence>
<dbReference type="Pfam" id="PF00126">
    <property type="entry name" value="HTH_1"/>
    <property type="match status" value="1"/>
</dbReference>
<dbReference type="InterPro" id="IPR005119">
    <property type="entry name" value="LysR_subst-bd"/>
</dbReference>
<dbReference type="PROSITE" id="PS50931">
    <property type="entry name" value="HTH_LYSR"/>
    <property type="match status" value="1"/>
</dbReference>
<dbReference type="PANTHER" id="PTHR30126:SF40">
    <property type="entry name" value="HTH-TYPE TRANSCRIPTIONAL REGULATOR GLTR"/>
    <property type="match status" value="1"/>
</dbReference>
<sequence length="282" mass="32497">MRVVEVGSYTRAAMELDYAQSSVTNHIQKLEKLYGGNALLERKGRYMKPTSSGELLFDYAKQMLSLYQESHLALQEQEVKSISIGTIETLAIYYLPKILAIFKEQYPNILIRIVPDSEKNIIRMIKEKEIDFGLILDSPYKSSGIKSLPIQKEAMMIVVPQHHILAKKTSIKVEDLEHQPLILTEEGCTYRARLLDQLKKQTMTYNVSMELSSVETIKKAVQNDWGIGFLPEFVIEKHEKLKGIHYMDEDLDFFSQLVYRTEKTNQNVFKSFITLCQSTSTQ</sequence>
<dbReference type="Gene3D" id="1.10.10.10">
    <property type="entry name" value="Winged helix-like DNA-binding domain superfamily/Winged helix DNA-binding domain"/>
    <property type="match status" value="1"/>
</dbReference>
<dbReference type="SUPFAM" id="SSF53850">
    <property type="entry name" value="Periplasmic binding protein-like II"/>
    <property type="match status" value="1"/>
</dbReference>
<comment type="similarity">
    <text evidence="1">Belongs to the LysR transcriptional regulatory family.</text>
</comment>
<dbReference type="Pfam" id="PF03466">
    <property type="entry name" value="LysR_substrate"/>
    <property type="match status" value="1"/>
</dbReference>
<dbReference type="KEGG" id="psua:FLK61_26455"/>
<dbReference type="GO" id="GO:0000976">
    <property type="term" value="F:transcription cis-regulatory region binding"/>
    <property type="evidence" value="ECO:0007669"/>
    <property type="project" value="TreeGrafter"/>
</dbReference>
<keyword evidence="4" id="KW-0804">Transcription</keyword>
<dbReference type="SUPFAM" id="SSF46785">
    <property type="entry name" value="Winged helix' DNA-binding domain"/>
    <property type="match status" value="1"/>
</dbReference>
<dbReference type="InterPro" id="IPR036388">
    <property type="entry name" value="WH-like_DNA-bd_sf"/>
</dbReference>
<accession>A0A859FAG8</accession>
<keyword evidence="2" id="KW-0805">Transcription regulation</keyword>